<dbReference type="InterPro" id="IPR032710">
    <property type="entry name" value="NTF2-like_dom_sf"/>
</dbReference>
<dbReference type="Proteomes" id="UP000603141">
    <property type="component" value="Unassembled WGS sequence"/>
</dbReference>
<comment type="caution">
    <text evidence="2">The sequence shown here is derived from an EMBL/GenBank/DDBJ whole genome shotgun (WGS) entry which is preliminary data.</text>
</comment>
<proteinExistence type="predicted"/>
<dbReference type="Pfam" id="PF12680">
    <property type="entry name" value="SnoaL_2"/>
    <property type="match status" value="1"/>
</dbReference>
<evidence type="ECO:0000259" key="1">
    <source>
        <dbReference type="Pfam" id="PF12680"/>
    </source>
</evidence>
<reference evidence="2" key="1">
    <citation type="submission" date="2021-01" db="EMBL/GenBank/DDBJ databases">
        <title>Modified the classification status of verrucomicrobia.</title>
        <authorList>
            <person name="Feng X."/>
        </authorList>
    </citation>
    <scope>NUCLEOTIDE SEQUENCE</scope>
    <source>
        <strain evidence="2">KCTC 22041</strain>
    </source>
</reference>
<dbReference type="RefSeq" id="WP_200269523.1">
    <property type="nucleotide sequence ID" value="NZ_JAENIJ010000010.1"/>
</dbReference>
<dbReference type="InterPro" id="IPR037401">
    <property type="entry name" value="SnoaL-like"/>
</dbReference>
<keyword evidence="3" id="KW-1185">Reference proteome</keyword>
<sequence>MLLSILKHPATAFIGGVAVTTGALAVILTSCANSNRSQSDVLTYKEELEKNPGATASQEVIDRFSKFLASLGDQEFILDNTSKVYGAEAYLNDTLVTRKGSDAIQEYFLETSKAMSQYQVTVDDVIKSNHDYYFRWTMVFAAPAMDNGKSIHSVGITQVRFQPDGKVAFHQDFWDSGKNFFGHLPVAKGIIGIIRKRIE</sequence>
<name>A0A934VQS2_9BACT</name>
<dbReference type="AlphaFoldDB" id="A0A934VQS2"/>
<gene>
    <name evidence="2" type="ORF">JIN85_08295</name>
</gene>
<evidence type="ECO:0000313" key="2">
    <source>
        <dbReference type="EMBL" id="MBK1882411.1"/>
    </source>
</evidence>
<dbReference type="EMBL" id="JAENIJ010000010">
    <property type="protein sequence ID" value="MBK1882411.1"/>
    <property type="molecule type" value="Genomic_DNA"/>
</dbReference>
<dbReference type="Gene3D" id="3.10.450.50">
    <property type="match status" value="1"/>
</dbReference>
<organism evidence="2 3">
    <name type="scientific">Luteolibacter pohnpeiensis</name>
    <dbReference type="NCBI Taxonomy" id="454153"/>
    <lineage>
        <taxon>Bacteria</taxon>
        <taxon>Pseudomonadati</taxon>
        <taxon>Verrucomicrobiota</taxon>
        <taxon>Verrucomicrobiia</taxon>
        <taxon>Verrucomicrobiales</taxon>
        <taxon>Verrucomicrobiaceae</taxon>
        <taxon>Luteolibacter</taxon>
    </lineage>
</organism>
<feature type="domain" description="SnoaL-like" evidence="1">
    <location>
        <begin position="82"/>
        <end position="170"/>
    </location>
</feature>
<dbReference type="PROSITE" id="PS51257">
    <property type="entry name" value="PROKAR_LIPOPROTEIN"/>
    <property type="match status" value="1"/>
</dbReference>
<protein>
    <submittedName>
        <fullName evidence="2">Nuclear transport factor 2 family protein</fullName>
    </submittedName>
</protein>
<dbReference type="SUPFAM" id="SSF54427">
    <property type="entry name" value="NTF2-like"/>
    <property type="match status" value="1"/>
</dbReference>
<accession>A0A934VQS2</accession>
<evidence type="ECO:0000313" key="3">
    <source>
        <dbReference type="Proteomes" id="UP000603141"/>
    </source>
</evidence>